<accession>A0A0M8ZMT4</accession>
<keyword evidence="3" id="KW-1185">Reference proteome</keyword>
<protein>
    <submittedName>
        <fullName evidence="2">Uncharacterized protein</fullName>
    </submittedName>
</protein>
<dbReference type="Proteomes" id="UP000053105">
    <property type="component" value="Unassembled WGS sequence"/>
</dbReference>
<organism evidence="2 3">
    <name type="scientific">Melipona quadrifasciata</name>
    <dbReference type="NCBI Taxonomy" id="166423"/>
    <lineage>
        <taxon>Eukaryota</taxon>
        <taxon>Metazoa</taxon>
        <taxon>Ecdysozoa</taxon>
        <taxon>Arthropoda</taxon>
        <taxon>Hexapoda</taxon>
        <taxon>Insecta</taxon>
        <taxon>Pterygota</taxon>
        <taxon>Neoptera</taxon>
        <taxon>Endopterygota</taxon>
        <taxon>Hymenoptera</taxon>
        <taxon>Apocrita</taxon>
        <taxon>Aculeata</taxon>
        <taxon>Apoidea</taxon>
        <taxon>Anthophila</taxon>
        <taxon>Apidae</taxon>
        <taxon>Melipona</taxon>
    </lineage>
</organism>
<keyword evidence="1" id="KW-0732">Signal</keyword>
<name>A0A0M8ZMT4_9HYME</name>
<sequence length="49" mass="5737">MVTGIAMRNLLTFWFVLMTDWNSIVNTNVEDLDLNSTANRNFKIWIDTT</sequence>
<evidence type="ECO:0000313" key="3">
    <source>
        <dbReference type="Proteomes" id="UP000053105"/>
    </source>
</evidence>
<dbReference type="EMBL" id="KQ436146">
    <property type="protein sequence ID" value="KOX67425.1"/>
    <property type="molecule type" value="Genomic_DNA"/>
</dbReference>
<evidence type="ECO:0000313" key="2">
    <source>
        <dbReference type="EMBL" id="KOX67425.1"/>
    </source>
</evidence>
<proteinExistence type="predicted"/>
<feature type="chain" id="PRO_5005830555" evidence="1">
    <location>
        <begin position="28"/>
        <end position="49"/>
    </location>
</feature>
<feature type="signal peptide" evidence="1">
    <location>
        <begin position="1"/>
        <end position="27"/>
    </location>
</feature>
<reference evidence="2 3" key="1">
    <citation type="submission" date="2015-07" db="EMBL/GenBank/DDBJ databases">
        <title>The genome of Melipona quadrifasciata.</title>
        <authorList>
            <person name="Pan H."/>
            <person name="Kapheim K."/>
        </authorList>
    </citation>
    <scope>NUCLEOTIDE SEQUENCE [LARGE SCALE GENOMIC DNA]</scope>
    <source>
        <strain evidence="2">0111107301</strain>
        <tissue evidence="2">Whole body</tissue>
    </source>
</reference>
<evidence type="ECO:0000256" key="1">
    <source>
        <dbReference type="SAM" id="SignalP"/>
    </source>
</evidence>
<dbReference type="AlphaFoldDB" id="A0A0M8ZMT4"/>
<gene>
    <name evidence="2" type="ORF">WN51_10647</name>
</gene>